<evidence type="ECO:0000256" key="10">
    <source>
        <dbReference type="HAMAP-Rule" id="MF_02203"/>
    </source>
</evidence>
<keyword evidence="13" id="KW-1185">Reference proteome</keyword>
<dbReference type="Proteomes" id="UP000253740">
    <property type="component" value="Unassembled WGS sequence"/>
</dbReference>
<comment type="subcellular location">
    <subcellularLocation>
        <location evidence="10">Cell inner membrane</location>
        <topology evidence="10">Single-pass membrane protein</topology>
    </subcellularLocation>
    <subcellularLocation>
        <location evidence="1">Cell membrane</location>
        <topology evidence="1">Single-pass membrane protein</topology>
    </subcellularLocation>
</comment>
<keyword evidence="6 10" id="KW-0812">Transmembrane</keyword>
<dbReference type="InterPro" id="IPR014168">
    <property type="entry name" value="Tol-Pal_TolR"/>
</dbReference>
<keyword evidence="5 10" id="KW-0132">Cell division</keyword>
<comment type="function">
    <text evidence="10">Part of the Tol-Pal system, which plays a role in outer membrane invagination during cell division and is important for maintaining outer membrane integrity.</text>
</comment>
<dbReference type="GO" id="GO:0005886">
    <property type="term" value="C:plasma membrane"/>
    <property type="evidence" value="ECO:0007669"/>
    <property type="project" value="UniProtKB-SubCell"/>
</dbReference>
<keyword evidence="4 10" id="KW-0997">Cell inner membrane</keyword>
<evidence type="ECO:0000256" key="4">
    <source>
        <dbReference type="ARBA" id="ARBA00022519"/>
    </source>
</evidence>
<name>A0A0K8QKP0_9GAMM</name>
<reference evidence="12" key="2">
    <citation type="submission" date="2015-08" db="EMBL/GenBank/DDBJ databases">
        <title>Complete DNA Sequence of Pseudomonas syringae pv. actinidiae, the Causal Agent of Kiwifruit Canker Disease.</title>
        <authorList>
            <person name="Rikkerink E.H.A."/>
            <person name="Fineran P.C."/>
        </authorList>
    </citation>
    <scope>NUCLEOTIDE SEQUENCE</scope>
    <source>
        <strain evidence="12">SkMP5</strain>
    </source>
</reference>
<sequence>MQNLHRRKRKLKAEINVVPYIDVMLVLLIIFMVTAPLLNLGVDIQLPQSAAKSLQNDKQPILVSVDKDGNLYLTLGGEKREPIEADALVQKVAAFVRQNPQVPVLIGGDERVDYGRVYQAMVLLQQAGVPRVGLMSQPVQEPRGGHGRG</sequence>
<comment type="subunit">
    <text evidence="10">The Tol-Pal system is composed of five core proteins: the inner membrane proteins TolA, TolQ and TolR, the periplasmic protein TolB and the outer membrane protein Pal. They form a network linking the inner and outer membranes and the peptidoglycan layer.</text>
</comment>
<dbReference type="RefSeq" id="WP_062534495.1">
    <property type="nucleotide sequence ID" value="NZ_DF970146.1"/>
</dbReference>
<evidence type="ECO:0000256" key="5">
    <source>
        <dbReference type="ARBA" id="ARBA00022618"/>
    </source>
</evidence>
<dbReference type="GO" id="GO:0015031">
    <property type="term" value="P:protein transport"/>
    <property type="evidence" value="ECO:0007669"/>
    <property type="project" value="InterPro"/>
</dbReference>
<proteinExistence type="inferred from homology"/>
<keyword evidence="7 10" id="KW-1133">Transmembrane helix</keyword>
<dbReference type="STRING" id="1475481.GCA_000953855_00344"/>
<evidence type="ECO:0000256" key="9">
    <source>
        <dbReference type="ARBA" id="ARBA00023306"/>
    </source>
</evidence>
<dbReference type="AlphaFoldDB" id="A0A0K8QKP0"/>
<dbReference type="HOGENOM" id="CLU_085305_1_3_6"/>
<dbReference type="NCBIfam" id="TIGR02801">
    <property type="entry name" value="tolR"/>
    <property type="match status" value="1"/>
</dbReference>
<evidence type="ECO:0000256" key="1">
    <source>
        <dbReference type="ARBA" id="ARBA00004162"/>
    </source>
</evidence>
<dbReference type="EMBL" id="DF952378">
    <property type="protein sequence ID" value="GAN44823.1"/>
    <property type="molecule type" value="Genomic_DNA"/>
</dbReference>
<evidence type="ECO:0000256" key="8">
    <source>
        <dbReference type="ARBA" id="ARBA00023136"/>
    </source>
</evidence>
<keyword evidence="9 10" id="KW-0131">Cell cycle</keyword>
<dbReference type="PANTHER" id="PTHR30558">
    <property type="entry name" value="EXBD MEMBRANE COMPONENT OF PMF-DRIVEN MACROMOLECULE IMPORT SYSTEM"/>
    <property type="match status" value="1"/>
</dbReference>
<dbReference type="Gene3D" id="3.30.420.270">
    <property type="match status" value="1"/>
</dbReference>
<dbReference type="HAMAP" id="MF_02203">
    <property type="entry name" value="TolR"/>
    <property type="match status" value="1"/>
</dbReference>
<dbReference type="GO" id="GO:0051301">
    <property type="term" value="P:cell division"/>
    <property type="evidence" value="ECO:0007669"/>
    <property type="project" value="UniProtKB-UniRule"/>
</dbReference>
<evidence type="ECO:0000313" key="11">
    <source>
        <dbReference type="EMBL" id="GAN44823.1"/>
    </source>
</evidence>
<dbReference type="OrthoDB" id="9798629at2"/>
<dbReference type="InterPro" id="IPR003400">
    <property type="entry name" value="ExbD"/>
</dbReference>
<protein>
    <recommendedName>
        <fullName evidence="10">Tol-Pal system protein TolR</fullName>
    </recommendedName>
</protein>
<comment type="similarity">
    <text evidence="2 10">Belongs to the ExbD/TolR family.</text>
</comment>
<evidence type="ECO:0000256" key="2">
    <source>
        <dbReference type="ARBA" id="ARBA00005811"/>
    </source>
</evidence>
<feature type="transmembrane region" description="Helical" evidence="10">
    <location>
        <begin position="20"/>
        <end position="42"/>
    </location>
</feature>
<organism evidence="12">
    <name type="scientific">Mizugakiibacter sediminis</name>
    <dbReference type="NCBI Taxonomy" id="1475481"/>
    <lineage>
        <taxon>Bacteria</taxon>
        <taxon>Pseudomonadati</taxon>
        <taxon>Pseudomonadota</taxon>
        <taxon>Gammaproteobacteria</taxon>
        <taxon>Lysobacterales</taxon>
        <taxon>Rhodanobacteraceae</taxon>
        <taxon>Mizugakiibacter</taxon>
    </lineage>
</organism>
<evidence type="ECO:0000313" key="12">
    <source>
        <dbReference type="EMBL" id="GAP65052.1"/>
    </source>
</evidence>
<dbReference type="Pfam" id="PF02472">
    <property type="entry name" value="ExbD"/>
    <property type="match status" value="1"/>
</dbReference>
<evidence type="ECO:0000256" key="6">
    <source>
        <dbReference type="ARBA" id="ARBA00022692"/>
    </source>
</evidence>
<reference evidence="11" key="1">
    <citation type="submission" date="2015-03" db="EMBL/GenBank/DDBJ databases">
        <title>Draft genome sequence of Mizugakiibacter sediminis skMP5.</title>
        <authorList>
            <person name="Watanabe T."/>
            <person name="Kojima H."/>
            <person name="Fukui M."/>
        </authorList>
    </citation>
    <scope>NUCLEOTIDE SEQUENCE</scope>
    <source>
        <strain evidence="11">SkMP5</strain>
    </source>
</reference>
<keyword evidence="3 10" id="KW-1003">Cell membrane</keyword>
<dbReference type="EMBL" id="DF970146">
    <property type="protein sequence ID" value="GAP65052.1"/>
    <property type="molecule type" value="Genomic_DNA"/>
</dbReference>
<evidence type="ECO:0000313" key="13">
    <source>
        <dbReference type="Proteomes" id="UP000253740"/>
    </source>
</evidence>
<accession>A0A0K8QKP0</accession>
<evidence type="ECO:0000256" key="3">
    <source>
        <dbReference type="ARBA" id="ARBA00022475"/>
    </source>
</evidence>
<gene>
    <name evidence="10" type="primary">tolR</name>
    <name evidence="11" type="ORF">MBSD_1359</name>
    <name evidence="12" type="ORF">MBSD_n0340</name>
</gene>
<dbReference type="PANTHER" id="PTHR30558:SF7">
    <property type="entry name" value="TOL-PAL SYSTEM PROTEIN TOLR"/>
    <property type="match status" value="1"/>
</dbReference>
<dbReference type="GO" id="GO:0022857">
    <property type="term" value="F:transmembrane transporter activity"/>
    <property type="evidence" value="ECO:0007669"/>
    <property type="project" value="InterPro"/>
</dbReference>
<evidence type="ECO:0000256" key="7">
    <source>
        <dbReference type="ARBA" id="ARBA00022989"/>
    </source>
</evidence>
<keyword evidence="8 10" id="KW-0472">Membrane</keyword>